<protein>
    <submittedName>
        <fullName evidence="1">Uncharacterized protein</fullName>
    </submittedName>
</protein>
<dbReference type="RefSeq" id="WP_007250340.1">
    <property type="nucleotide sequence ID" value="NZ_RBQC01000016.1"/>
</dbReference>
<sequence>MSKRIAPPTAMEKICDLYESKNPLFPFVVIGMNAAGLGVVDRLISKRANDFAFKQVHTLISEMSRRIDLSLAEPKSDAFVPGVNLAIRSILETQSTEKVKRFAAILSPTWNADAKWDETAQTLKIVASLDDSHVVILSKVKQWSGTTREDAVTFTIGPNAFKDCNTLATAVPGVDPMLLTSCVADLTALGLLEADFVVDPLDAYNNAKSDDPVAPPTELPAGYNLTDLGAWILKRFDVL</sequence>
<organism evidence="1 2">
    <name type="scientific">Pseudomonas syringae pv. tagetis</name>
    <dbReference type="NCBI Taxonomy" id="129140"/>
    <lineage>
        <taxon>Bacteria</taxon>
        <taxon>Pseudomonadati</taxon>
        <taxon>Pseudomonadota</taxon>
        <taxon>Gammaproteobacteria</taxon>
        <taxon>Pseudomonadales</taxon>
        <taxon>Pseudomonadaceae</taxon>
        <taxon>Pseudomonas</taxon>
    </lineage>
</organism>
<evidence type="ECO:0000313" key="1">
    <source>
        <dbReference type="EMBL" id="RMO93127.1"/>
    </source>
</evidence>
<reference evidence="1 2" key="1">
    <citation type="submission" date="2018-08" db="EMBL/GenBank/DDBJ databases">
        <title>Recombination of ecologically and evolutionarily significant loci maintains genetic cohesion in the Pseudomonas syringae species complex.</title>
        <authorList>
            <person name="Dillon M."/>
            <person name="Thakur S."/>
            <person name="Almeida R.N.D."/>
            <person name="Weir B.S."/>
            <person name="Guttman D.S."/>
        </authorList>
    </citation>
    <scope>NUCLEOTIDE SEQUENCE [LARGE SCALE GENOMIC DNA]</scope>
    <source>
        <strain evidence="1 2">ICMP 4092</strain>
    </source>
</reference>
<proteinExistence type="predicted"/>
<gene>
    <name evidence="1" type="ORF">ALQ32_04026</name>
</gene>
<dbReference type="EMBL" id="RBQC01000016">
    <property type="protein sequence ID" value="RMO93127.1"/>
    <property type="molecule type" value="Genomic_DNA"/>
</dbReference>
<comment type="caution">
    <text evidence="1">The sequence shown here is derived from an EMBL/GenBank/DDBJ whole genome shotgun (WGS) entry which is preliminary data.</text>
</comment>
<dbReference type="Proteomes" id="UP000268056">
    <property type="component" value="Unassembled WGS sequence"/>
</dbReference>
<dbReference type="AlphaFoldDB" id="A0A3M3ZES3"/>
<name>A0A3M3ZES3_9PSED</name>
<evidence type="ECO:0000313" key="2">
    <source>
        <dbReference type="Proteomes" id="UP000268056"/>
    </source>
</evidence>
<accession>A0A3M3ZES3</accession>